<keyword evidence="2" id="KW-0564">Palmitate</keyword>
<dbReference type="GO" id="GO:1904240">
    <property type="term" value="P:negative regulation of VCP-NPL4-UFD1 AAA ATPase complex assembly"/>
    <property type="evidence" value="ECO:0007669"/>
    <property type="project" value="TreeGrafter"/>
</dbReference>
<organism evidence="5">
    <name type="scientific">Schistosoma japonicum</name>
    <name type="common">Blood fluke</name>
    <dbReference type="NCBI Taxonomy" id="6182"/>
    <lineage>
        <taxon>Eukaryota</taxon>
        <taxon>Metazoa</taxon>
        <taxon>Spiralia</taxon>
        <taxon>Lophotrochozoa</taxon>
        <taxon>Platyhelminthes</taxon>
        <taxon>Trematoda</taxon>
        <taxon>Digenea</taxon>
        <taxon>Strigeidida</taxon>
        <taxon>Schistosomatoidea</taxon>
        <taxon>Schistosomatidae</taxon>
        <taxon>Schistosoma</taxon>
    </lineage>
</organism>
<evidence type="ECO:0000256" key="1">
    <source>
        <dbReference type="ARBA" id="ARBA00022707"/>
    </source>
</evidence>
<dbReference type="EMBL" id="FN317691">
    <property type="protein sequence ID" value="CAX73421.1"/>
    <property type="molecule type" value="mRNA"/>
</dbReference>
<dbReference type="AlphaFoldDB" id="C1LFE3"/>
<dbReference type="Pfam" id="PF15811">
    <property type="entry name" value="SVIP"/>
    <property type="match status" value="1"/>
</dbReference>
<evidence type="ECO:0000313" key="5">
    <source>
        <dbReference type="EMBL" id="CAX73421.1"/>
    </source>
</evidence>
<protein>
    <recommendedName>
        <fullName evidence="6">Small VCP/p97-interacting protein</fullName>
    </recommendedName>
</protein>
<dbReference type="GO" id="GO:0010508">
    <property type="term" value="P:positive regulation of autophagy"/>
    <property type="evidence" value="ECO:0007669"/>
    <property type="project" value="TreeGrafter"/>
</dbReference>
<dbReference type="InterPro" id="IPR055366">
    <property type="entry name" value="SVIP_metazoa"/>
</dbReference>
<dbReference type="GO" id="GO:1904293">
    <property type="term" value="P:negative regulation of ERAD pathway"/>
    <property type="evidence" value="ECO:0007669"/>
    <property type="project" value="TreeGrafter"/>
</dbReference>
<dbReference type="PANTHER" id="PTHR35269">
    <property type="entry name" value="SMALL VCP/P97-INTERACTING PROTEIN"/>
    <property type="match status" value="1"/>
</dbReference>
<evidence type="ECO:0008006" key="6">
    <source>
        <dbReference type="Google" id="ProtNLM"/>
    </source>
</evidence>
<feature type="compositionally biased region" description="Polar residues" evidence="4">
    <location>
        <begin position="18"/>
        <end position="27"/>
    </location>
</feature>
<keyword evidence="3" id="KW-0449">Lipoprotein</keyword>
<evidence type="ECO:0000256" key="3">
    <source>
        <dbReference type="ARBA" id="ARBA00023288"/>
    </source>
</evidence>
<reference evidence="5" key="2">
    <citation type="submission" date="2009-03" db="EMBL/GenBank/DDBJ databases">
        <authorList>
            <person name="Gang L."/>
        </authorList>
    </citation>
    <scope>NUCLEOTIDE SEQUENCE</scope>
    <source>
        <strain evidence="5">Anhui</strain>
    </source>
</reference>
<dbReference type="PANTHER" id="PTHR35269:SF1">
    <property type="entry name" value="SMALL VCP_P97-INTERACTING PROTEIN"/>
    <property type="match status" value="1"/>
</dbReference>
<keyword evidence="1" id="KW-0519">Myristate</keyword>
<reference evidence="5" key="1">
    <citation type="journal article" date="2009" name="Nature">
        <title>The Schistosoma japonicum genome reveals features of host-parasite interplay.</title>
        <authorList>
            <person name="Liu F."/>
            <person name="Zhou Y."/>
            <person name="Wang Z.Q."/>
            <person name="Lu G."/>
            <person name="Zheng H."/>
            <person name="Brindley P.J."/>
            <person name="McManus D.P."/>
            <person name="Blair D."/>
            <person name="Zhang Q.H."/>
            <person name="Zhong Y."/>
            <person name="Wang S."/>
            <person name="Han Z.G."/>
            <person name="Chen Z."/>
        </authorList>
    </citation>
    <scope>NUCLEOTIDE SEQUENCE</scope>
    <source>
        <strain evidence="5">Anhui</strain>
    </source>
</reference>
<name>C1LFE3_SCHJA</name>
<evidence type="ECO:0000256" key="4">
    <source>
        <dbReference type="SAM" id="MobiDB-lite"/>
    </source>
</evidence>
<dbReference type="GO" id="GO:0005789">
    <property type="term" value="C:endoplasmic reticulum membrane"/>
    <property type="evidence" value="ECO:0007669"/>
    <property type="project" value="TreeGrafter"/>
</dbReference>
<dbReference type="InterPro" id="IPR031632">
    <property type="entry name" value="SVIP"/>
</dbReference>
<proteinExistence type="evidence at transcript level"/>
<accession>C1LFE3</accession>
<dbReference type="GO" id="GO:1904153">
    <property type="term" value="P:negative regulation of retrograde protein transport, ER to cytosol"/>
    <property type="evidence" value="ECO:0007669"/>
    <property type="project" value="TreeGrafter"/>
</dbReference>
<evidence type="ECO:0000256" key="2">
    <source>
        <dbReference type="ARBA" id="ARBA00023139"/>
    </source>
</evidence>
<feature type="region of interest" description="Disordered" evidence="4">
    <location>
        <begin position="13"/>
        <end position="36"/>
    </location>
</feature>
<sequence>MCERLFCCFRSSSDDSSQIRYESYSGSSGVGNPIDPETRRQLQAEAAERRLAENESRGIADIGKVRRKQEIAEELEKKQYGSGMKSDNALRWNVN</sequence>